<dbReference type="KEGG" id="bbel:109462682"/>
<dbReference type="PANTHER" id="PTHR36695">
    <property type="entry name" value="AGAP008648-PA"/>
    <property type="match status" value="1"/>
</dbReference>
<evidence type="ECO:0000256" key="1">
    <source>
        <dbReference type="ARBA" id="ARBA00023157"/>
    </source>
</evidence>
<evidence type="ECO:0000256" key="4">
    <source>
        <dbReference type="SAM" id="SignalP"/>
    </source>
</evidence>
<evidence type="ECO:0000313" key="6">
    <source>
        <dbReference type="Proteomes" id="UP000515135"/>
    </source>
</evidence>
<dbReference type="SUPFAM" id="SSF49854">
    <property type="entry name" value="Spermadhesin, CUB domain"/>
    <property type="match status" value="1"/>
</dbReference>
<protein>
    <submittedName>
        <fullName evidence="7">Cell wall protein RBR3-like</fullName>
    </submittedName>
</protein>
<feature type="signal peptide" evidence="4">
    <location>
        <begin position="1"/>
        <end position="20"/>
    </location>
</feature>
<accession>A0A6P4YD10</accession>
<dbReference type="Pfam" id="PF00431">
    <property type="entry name" value="CUB"/>
    <property type="match status" value="1"/>
</dbReference>
<name>A0A6P4YD10_BRABE</name>
<dbReference type="FunFam" id="2.60.120.290:FF:000013">
    <property type="entry name" value="Membrane frizzled-related protein"/>
    <property type="match status" value="1"/>
</dbReference>
<dbReference type="InterPro" id="IPR035914">
    <property type="entry name" value="Sperma_CUB_dom_sf"/>
</dbReference>
<dbReference type="SMART" id="SM00042">
    <property type="entry name" value="CUB"/>
    <property type="match status" value="1"/>
</dbReference>
<reference evidence="7" key="1">
    <citation type="submission" date="2025-08" db="UniProtKB">
        <authorList>
            <consortium name="RefSeq"/>
        </authorList>
    </citation>
    <scope>IDENTIFICATION</scope>
    <source>
        <tissue evidence="7">Gonad</tissue>
    </source>
</reference>
<gene>
    <name evidence="7" type="primary">LOC109462682</name>
</gene>
<dbReference type="CDD" id="cd00041">
    <property type="entry name" value="CUB"/>
    <property type="match status" value="1"/>
</dbReference>
<feature type="region of interest" description="Disordered" evidence="3">
    <location>
        <begin position="512"/>
        <end position="569"/>
    </location>
</feature>
<feature type="domain" description="CUB" evidence="5">
    <location>
        <begin position="251"/>
        <end position="364"/>
    </location>
</feature>
<dbReference type="Proteomes" id="UP000515135">
    <property type="component" value="Unplaced"/>
</dbReference>
<dbReference type="InterPro" id="IPR022041">
    <property type="entry name" value="Methyltransf_FA"/>
</dbReference>
<proteinExistence type="predicted"/>
<feature type="chain" id="PRO_5028294308" evidence="4">
    <location>
        <begin position="21"/>
        <end position="569"/>
    </location>
</feature>
<dbReference type="GeneID" id="109462682"/>
<comment type="caution">
    <text evidence="2">Lacks conserved residue(s) required for the propagation of feature annotation.</text>
</comment>
<dbReference type="OrthoDB" id="10067834at2759"/>
<evidence type="ECO:0000313" key="7">
    <source>
        <dbReference type="RefSeq" id="XP_019614801.1"/>
    </source>
</evidence>
<dbReference type="InterPro" id="IPR000859">
    <property type="entry name" value="CUB_dom"/>
</dbReference>
<dbReference type="AlphaFoldDB" id="A0A6P4YD10"/>
<dbReference type="Pfam" id="PF12248">
    <property type="entry name" value="Methyltransf_FA"/>
    <property type="match status" value="2"/>
</dbReference>
<keyword evidence="4" id="KW-0732">Signal</keyword>
<dbReference type="PANTHER" id="PTHR36695:SF12">
    <property type="entry name" value="AGAP008648-PA"/>
    <property type="match status" value="1"/>
</dbReference>
<evidence type="ECO:0000256" key="3">
    <source>
        <dbReference type="SAM" id="MobiDB-lite"/>
    </source>
</evidence>
<sequence>MTRHFALVLALTLLAGAVYPAKSVPAQEQRPNDGRQRPDSEKAKVLLEELEELLEEEGMANNNGGSDVDEMARLPEKRDPEPTDADCLLKTTDTTYEYQWDLPQLTGTRFTFQVSTNSDAHIGLSPANQDATDMYEIVLGGWGNTKSAIRRGKLGSDVTNVDTPAINSPTEYRTFWINLASDGTISVGKGGESLPFMSWTDPNPIRVSYAGYSTGWGSDGRWKFCSETGTTQASTTVGTTEVVATTPTVQCDNPTVLNGNSGSFTSPGYPGNYPNNAYCTWQISVSTSDVVTIRFTEFSLEYNRNCGFDSLVVHDGPDATAPVLVTLCGSSARTVTTTGNSAFLVFTSDGSVTRSGFVANFTSELHCSMTMLKTTDTTYEYRWDLPQRTGTRFTFQVSANSDAHIGLSPANQDATDMYEIVLGGWGNTKSAIRRGKLGSDVTNVDTPAINSPTEYRTFWINLASDGTISVGKGGESLPFMSWTDPNPIRVSYAGYSTGWGSDGRWKFCSETGTSTKRMSEVRETDGKDNGEHKVEVVENGKQQPIKGQDGMRTGRDPEETLETEETRLE</sequence>
<feature type="compositionally biased region" description="Basic and acidic residues" evidence="3">
    <location>
        <begin position="517"/>
        <end position="538"/>
    </location>
</feature>
<keyword evidence="6" id="KW-1185">Reference proteome</keyword>
<organism evidence="6 7">
    <name type="scientific">Branchiostoma belcheri</name>
    <name type="common">Amphioxus</name>
    <dbReference type="NCBI Taxonomy" id="7741"/>
    <lineage>
        <taxon>Eukaryota</taxon>
        <taxon>Metazoa</taxon>
        <taxon>Chordata</taxon>
        <taxon>Cephalochordata</taxon>
        <taxon>Leptocardii</taxon>
        <taxon>Amphioxiformes</taxon>
        <taxon>Branchiostomatidae</taxon>
        <taxon>Branchiostoma</taxon>
    </lineage>
</organism>
<feature type="compositionally biased region" description="Basic and acidic residues" evidence="3">
    <location>
        <begin position="552"/>
        <end position="569"/>
    </location>
</feature>
<evidence type="ECO:0000259" key="5">
    <source>
        <dbReference type="PROSITE" id="PS01180"/>
    </source>
</evidence>
<dbReference type="Gene3D" id="2.60.120.290">
    <property type="entry name" value="Spermadhesin, CUB domain"/>
    <property type="match status" value="1"/>
</dbReference>
<dbReference type="RefSeq" id="XP_019614801.1">
    <property type="nucleotide sequence ID" value="XM_019759242.1"/>
</dbReference>
<evidence type="ECO:0000256" key="2">
    <source>
        <dbReference type="PROSITE-ProRule" id="PRU00059"/>
    </source>
</evidence>
<dbReference type="PROSITE" id="PS01180">
    <property type="entry name" value="CUB"/>
    <property type="match status" value="1"/>
</dbReference>
<keyword evidence="1" id="KW-1015">Disulfide bond</keyword>